<dbReference type="Pfam" id="PF07691">
    <property type="entry name" value="PA14"/>
    <property type="match status" value="3"/>
</dbReference>
<protein>
    <submittedName>
        <fullName evidence="4">T9SS type A sorting domain-containing protein</fullName>
    </submittedName>
</protein>
<dbReference type="SUPFAM" id="SSF56988">
    <property type="entry name" value="Anthrax protective antigen"/>
    <property type="match status" value="3"/>
</dbReference>
<dbReference type="SUPFAM" id="SSF55486">
    <property type="entry name" value="Metalloproteases ('zincins'), catalytic domain"/>
    <property type="match status" value="1"/>
</dbReference>
<dbReference type="Proteomes" id="UP000321926">
    <property type="component" value="Unassembled WGS sequence"/>
</dbReference>
<feature type="domain" description="PA14" evidence="3">
    <location>
        <begin position="593"/>
        <end position="746"/>
    </location>
</feature>
<keyword evidence="5" id="KW-1185">Reference proteome</keyword>
<dbReference type="Gene3D" id="2.60.40.10">
    <property type="entry name" value="Immunoglobulins"/>
    <property type="match status" value="1"/>
</dbReference>
<feature type="chain" id="PRO_5023132102" evidence="2">
    <location>
        <begin position="21"/>
        <end position="1167"/>
    </location>
</feature>
<dbReference type="NCBIfam" id="TIGR04183">
    <property type="entry name" value="Por_Secre_tail"/>
    <property type="match status" value="1"/>
</dbReference>
<dbReference type="InterPro" id="IPR052387">
    <property type="entry name" value="Fibrocystin"/>
</dbReference>
<dbReference type="RefSeq" id="WP_147922403.1">
    <property type="nucleotide sequence ID" value="NZ_VRTY01000052.1"/>
</dbReference>
<dbReference type="InterPro" id="IPR011658">
    <property type="entry name" value="PA14_dom"/>
</dbReference>
<dbReference type="EMBL" id="VRTY01000052">
    <property type="protein sequence ID" value="TXK44138.1"/>
    <property type="molecule type" value="Genomic_DNA"/>
</dbReference>
<sequence length="1167" mass="128584">MKQAYLFFFLLMLIFGSASPGFSQSDAGLLIGTISEVKAAYKSKAAQATARSRSGSNNQIRHRLPGQEPLVINVQSSREDAVSETFYGEIEAIQNSQFHLKIGANEVSGSILLVDQKKYFRYVATDQQLVYLQEEKIDSVLCMGFPKVPESAGPVKAEATKGAGNIPVLESLPGARSVIFLDFDGHTVKNTIWNDSFTRGETIEAAPSDLAVTEMVEAWKIMAEDFKPFELNVTTDEAVFNKTAPNRRMRVIFTPTNYFFPGWGGVAYIGSFNWGSSSYGETPCWVWNALLGKYAGETGSHEVGHTLNLLHDGRTNPPEEYYYGHDRWAPIMGAGFFMPVVQWSKGEYTHANNFEDDLGIIAAFPGVGLRTDDHGNSNSTASRLLLTSEGDLESEGNKGLIATRTDVDVFRFETPGGIASITVRPTSEHPNLAIRLTVKNAEDKVIAVGDERGMSAYLNTNLPAGTYFLQVEGRRSDAGEHSDYASVGEYVLQGTVQVRERPVITITSPTNGATFTSPATIEVTTTHDPTYPNLVMVVFLVNGEIAGDDREAPFTFTLTSLAAGTYNITAQAIDPRKGIVGVSTVTVQVQPGVGAGGITRELWTDVHGPSISAIPIHTKPTTADELPMFETPANIGDNYGQRVRGFVQAPESGEYTFWIAADDVAELWLSTSENPEQKAKIAQVDRWTYSREWTKYETQQSAKVMLEAGKRYYIEALHKEQGGGDHLAVGWQLPSGTMERPIGGDRLAPYDGTGTISQELWTNVHGTGTSSIPLHRKPDSTSKLTRFEARSNIGDNYGQRIRGFVRAPETGNYTFWIAADDVAELWLSTSEDPAQKVKIAQVDRWTNVRQWTKYEAQQSVVIPLEAGKRYYIEALHKEGGGSDHLAVGWQLPGGSLERPIGGNRLMPYDGTGTILHEFWAEVHGPSISTIPLESTPTRVGELMAFETPSNVGNNYGQRVRGYVRAPETGDYTFWIAADDVAELWLSTSDDPAQKQKIAHVESWTYARQWTRYNAQQSEPIRLQAGRRYYMEALHKEGGGSDNLAVGWQLPGGSLERPIGGNRLSPYEHAPLVEMLAATTQVNIQDKEAFTVYPNPVAPGGMVKLALEEVHPRVRVTFYELSTGRAVLVQEFQEAQHLQLDLKTVAKGLYGVRVVTDNKTWTRKLVVQ</sequence>
<evidence type="ECO:0000313" key="5">
    <source>
        <dbReference type="Proteomes" id="UP000321926"/>
    </source>
</evidence>
<dbReference type="Gene3D" id="2.60.120.380">
    <property type="match status" value="1"/>
</dbReference>
<dbReference type="PANTHER" id="PTHR46769:SF2">
    <property type="entry name" value="FIBROCYSTIN-L ISOFORM 2 PRECURSOR-RELATED"/>
    <property type="match status" value="1"/>
</dbReference>
<dbReference type="PANTHER" id="PTHR46769">
    <property type="entry name" value="POLYCYSTIC KIDNEY AND HEPATIC DISEASE 1 (AUTOSOMAL RECESSIVE)-LIKE 1"/>
    <property type="match status" value="1"/>
</dbReference>
<dbReference type="InterPro" id="IPR037524">
    <property type="entry name" value="PA14/GLEYA"/>
</dbReference>
<dbReference type="OrthoDB" id="954626at2"/>
<evidence type="ECO:0000313" key="4">
    <source>
        <dbReference type="EMBL" id="TXK44138.1"/>
    </source>
</evidence>
<feature type="signal peptide" evidence="2">
    <location>
        <begin position="1"/>
        <end position="20"/>
    </location>
</feature>
<dbReference type="InterPro" id="IPR013783">
    <property type="entry name" value="Ig-like_fold"/>
</dbReference>
<proteinExistence type="predicted"/>
<dbReference type="InterPro" id="IPR026444">
    <property type="entry name" value="Secre_tail"/>
</dbReference>
<reference evidence="4 5" key="1">
    <citation type="submission" date="2019-08" db="EMBL/GenBank/DDBJ databases">
        <authorList>
            <person name="Shi S."/>
        </authorList>
    </citation>
    <scope>NUCLEOTIDE SEQUENCE [LARGE SCALE GENOMIC DNA]</scope>
    <source>
        <strain evidence="4 5">GY10130</strain>
    </source>
</reference>
<dbReference type="AlphaFoldDB" id="A0A5C8K1P4"/>
<dbReference type="Pfam" id="PF17957">
    <property type="entry name" value="Big_7"/>
    <property type="match status" value="1"/>
</dbReference>
<comment type="caution">
    <text evidence="4">The sequence shown here is derived from an EMBL/GenBank/DDBJ whole genome shotgun (WGS) entry which is preliminary data.</text>
</comment>
<feature type="domain" description="PA14" evidence="3">
    <location>
        <begin position="751"/>
        <end position="903"/>
    </location>
</feature>
<evidence type="ECO:0000259" key="3">
    <source>
        <dbReference type="PROSITE" id="PS51820"/>
    </source>
</evidence>
<evidence type="ECO:0000256" key="1">
    <source>
        <dbReference type="ARBA" id="ARBA00022729"/>
    </source>
</evidence>
<feature type="domain" description="PA14" evidence="3">
    <location>
        <begin position="909"/>
        <end position="1061"/>
    </location>
</feature>
<gene>
    <name evidence="4" type="ORF">FVR03_14100</name>
</gene>
<dbReference type="SMART" id="SM00758">
    <property type="entry name" value="PA14"/>
    <property type="match status" value="3"/>
</dbReference>
<evidence type="ECO:0000256" key="2">
    <source>
        <dbReference type="SAM" id="SignalP"/>
    </source>
</evidence>
<accession>A0A5C8K1P4</accession>
<keyword evidence="1 2" id="KW-0732">Signal</keyword>
<dbReference type="PROSITE" id="PS51820">
    <property type="entry name" value="PA14"/>
    <property type="match status" value="3"/>
</dbReference>
<name>A0A5C8K1P4_9BACT</name>
<organism evidence="4 5">
    <name type="scientific">Pontibacter qinzhouensis</name>
    <dbReference type="NCBI Taxonomy" id="2603253"/>
    <lineage>
        <taxon>Bacteria</taxon>
        <taxon>Pseudomonadati</taxon>
        <taxon>Bacteroidota</taxon>
        <taxon>Cytophagia</taxon>
        <taxon>Cytophagales</taxon>
        <taxon>Hymenobacteraceae</taxon>
        <taxon>Pontibacter</taxon>
    </lineage>
</organism>
<dbReference type="Gene3D" id="2.60.120.1560">
    <property type="match status" value="3"/>
</dbReference>